<feature type="region of interest" description="Disordered" evidence="1">
    <location>
        <begin position="139"/>
        <end position="284"/>
    </location>
</feature>
<feature type="compositionally biased region" description="Low complexity" evidence="1">
    <location>
        <begin position="244"/>
        <end position="259"/>
    </location>
</feature>
<feature type="compositionally biased region" description="Low complexity" evidence="1">
    <location>
        <begin position="208"/>
        <end position="222"/>
    </location>
</feature>
<sequence length="372" mass="40432">MLRTDQLRTDQRAQPALISPCRNSPSCRRPLGTPYIHFPFPQVGWCAPLRYFTLYYTSPTLGERTLQHLHFTYAHLPVLPPSNVAACQGQIHAFDSQDLIDVYIPDGPETVLYHCEQQPCPNRTPRSIEEDYPRYKAIRRAQHPLGPRSTLASRSASRHSRPVSPTSRLPQTVADQVQGDLPPDPAPEPEPEEGAGKEGVSESESEDSAGSTSPTALAPASAVPDVRNPPAELPSAPSPPTPPRGRSSTRSSRSSASGGPPQPPPPPQRPPSPPTPIMSSPAAAPDKETLKLLLPLRYDGKTVIECNRFLSQLRIYWLVNTSLTTIELKVQVALSLLDGDTRAWATPYFAQLASVQVGVQGATTPFANKAAF</sequence>
<dbReference type="AlphaFoldDB" id="A0A1X6MQL7"/>
<dbReference type="Proteomes" id="UP000194127">
    <property type="component" value="Unassembled WGS sequence"/>
</dbReference>
<protein>
    <recommendedName>
        <fullName evidence="4">DUF4939 domain-containing protein</fullName>
    </recommendedName>
</protein>
<proteinExistence type="predicted"/>
<dbReference type="GeneID" id="36328234"/>
<evidence type="ECO:0000313" key="3">
    <source>
        <dbReference type="Proteomes" id="UP000194127"/>
    </source>
</evidence>
<evidence type="ECO:0000256" key="1">
    <source>
        <dbReference type="SAM" id="MobiDB-lite"/>
    </source>
</evidence>
<evidence type="ECO:0008006" key="4">
    <source>
        <dbReference type="Google" id="ProtNLM"/>
    </source>
</evidence>
<name>A0A1X6MQL7_9APHY</name>
<organism evidence="2 3">
    <name type="scientific">Postia placenta MAD-698-R-SB12</name>
    <dbReference type="NCBI Taxonomy" id="670580"/>
    <lineage>
        <taxon>Eukaryota</taxon>
        <taxon>Fungi</taxon>
        <taxon>Dikarya</taxon>
        <taxon>Basidiomycota</taxon>
        <taxon>Agaricomycotina</taxon>
        <taxon>Agaricomycetes</taxon>
        <taxon>Polyporales</taxon>
        <taxon>Adustoporiaceae</taxon>
        <taxon>Rhodonia</taxon>
    </lineage>
</organism>
<feature type="non-terminal residue" evidence="2">
    <location>
        <position position="372"/>
    </location>
</feature>
<keyword evidence="3" id="KW-1185">Reference proteome</keyword>
<dbReference type="OrthoDB" id="10443437at2759"/>
<dbReference type="RefSeq" id="XP_024335286.1">
    <property type="nucleotide sequence ID" value="XM_024483285.1"/>
</dbReference>
<reference evidence="2 3" key="1">
    <citation type="submission" date="2017-04" db="EMBL/GenBank/DDBJ databases">
        <title>Genome Sequence of the Model Brown-Rot Fungus Postia placenta SB12.</title>
        <authorList>
            <consortium name="DOE Joint Genome Institute"/>
            <person name="Gaskell J."/>
            <person name="Kersten P."/>
            <person name="Larrondo L.F."/>
            <person name="Canessa P."/>
            <person name="Martinez D."/>
            <person name="Hibbett D."/>
            <person name="Schmoll M."/>
            <person name="Kubicek C.P."/>
            <person name="Martinez A.T."/>
            <person name="Yadav J."/>
            <person name="Master E."/>
            <person name="Magnuson J.K."/>
            <person name="James T."/>
            <person name="Yaver D."/>
            <person name="Berka R."/>
            <person name="Labutti K."/>
            <person name="Lipzen A."/>
            <person name="Aerts A."/>
            <person name="Barry K."/>
            <person name="Henrissat B."/>
            <person name="Blanchette R."/>
            <person name="Grigoriev I."/>
            <person name="Cullen D."/>
        </authorList>
    </citation>
    <scope>NUCLEOTIDE SEQUENCE [LARGE SCALE GENOMIC DNA]</scope>
    <source>
        <strain evidence="2 3">MAD-698-R-SB12</strain>
    </source>
</reference>
<gene>
    <name evidence="2" type="ORF">POSPLADRAFT_1106052</name>
</gene>
<feature type="compositionally biased region" description="Polar residues" evidence="1">
    <location>
        <begin position="163"/>
        <end position="175"/>
    </location>
</feature>
<evidence type="ECO:0000313" key="2">
    <source>
        <dbReference type="EMBL" id="OSX58492.1"/>
    </source>
</evidence>
<feature type="compositionally biased region" description="Pro residues" evidence="1">
    <location>
        <begin position="260"/>
        <end position="276"/>
    </location>
</feature>
<dbReference type="EMBL" id="KZ110604">
    <property type="protein sequence ID" value="OSX58492.1"/>
    <property type="molecule type" value="Genomic_DNA"/>
</dbReference>
<accession>A0A1X6MQL7</accession>